<feature type="transmembrane region" description="Helical" evidence="2">
    <location>
        <begin position="25"/>
        <end position="42"/>
    </location>
</feature>
<gene>
    <name evidence="3" type="ORF">HIJ39_00590</name>
</gene>
<feature type="region of interest" description="Disordered" evidence="1">
    <location>
        <begin position="58"/>
        <end position="79"/>
    </location>
</feature>
<reference evidence="3 4" key="1">
    <citation type="submission" date="2020-04" db="EMBL/GenBank/DDBJ databases">
        <authorList>
            <person name="Zhang R."/>
            <person name="Schippers A."/>
        </authorList>
    </citation>
    <scope>NUCLEOTIDE SEQUENCE [LARGE SCALE GENOMIC DNA]</scope>
    <source>
        <strain evidence="3 4">DSM 109850</strain>
    </source>
</reference>
<dbReference type="AlphaFoldDB" id="A0A7Y0L0R9"/>
<accession>A0A7Y0L0R9</accession>
<comment type="caution">
    <text evidence="3">The sequence shown here is derived from an EMBL/GenBank/DDBJ whole genome shotgun (WGS) entry which is preliminary data.</text>
</comment>
<keyword evidence="2" id="KW-1133">Transmembrane helix</keyword>
<evidence type="ECO:0000256" key="1">
    <source>
        <dbReference type="SAM" id="MobiDB-lite"/>
    </source>
</evidence>
<evidence type="ECO:0000256" key="2">
    <source>
        <dbReference type="SAM" id="Phobius"/>
    </source>
</evidence>
<keyword evidence="4" id="KW-1185">Reference proteome</keyword>
<name>A0A7Y0L0R9_9FIRM</name>
<evidence type="ECO:0000313" key="4">
    <source>
        <dbReference type="Proteomes" id="UP000533476"/>
    </source>
</evidence>
<keyword evidence="2" id="KW-0472">Membrane</keyword>
<feature type="compositionally biased region" description="Pro residues" evidence="1">
    <location>
        <begin position="68"/>
        <end position="79"/>
    </location>
</feature>
<dbReference type="EMBL" id="JABBVZ010000001">
    <property type="protein sequence ID" value="NMP20857.1"/>
    <property type="molecule type" value="Genomic_DNA"/>
</dbReference>
<evidence type="ECO:0000313" key="3">
    <source>
        <dbReference type="EMBL" id="NMP20857.1"/>
    </source>
</evidence>
<protein>
    <submittedName>
        <fullName evidence="3">Uncharacterized protein</fullName>
    </submittedName>
</protein>
<sequence length="79" mass="8919">MGNYFWPHFPYFIPGSPGMPHWWDIFWWCFQLVIMGGVLLTLRHLAIRVDRDRDAAEFGAKASRPGAPQVPPDGPGIPG</sequence>
<proteinExistence type="predicted"/>
<dbReference type="RefSeq" id="WP_169095398.1">
    <property type="nucleotide sequence ID" value="NZ_JABBVZ010000001.1"/>
</dbReference>
<dbReference type="Proteomes" id="UP000533476">
    <property type="component" value="Unassembled WGS sequence"/>
</dbReference>
<organism evidence="3 4">
    <name type="scientific">Sulfobacillus harzensis</name>
    <dbReference type="NCBI Taxonomy" id="2729629"/>
    <lineage>
        <taxon>Bacteria</taxon>
        <taxon>Bacillati</taxon>
        <taxon>Bacillota</taxon>
        <taxon>Clostridia</taxon>
        <taxon>Eubacteriales</taxon>
        <taxon>Clostridiales Family XVII. Incertae Sedis</taxon>
        <taxon>Sulfobacillus</taxon>
    </lineage>
</organism>
<keyword evidence="2" id="KW-0812">Transmembrane</keyword>